<accession>A0A7U5BF33</accession>
<evidence type="ECO:0000313" key="3">
    <source>
        <dbReference type="Proteomes" id="UP000032300"/>
    </source>
</evidence>
<gene>
    <name evidence="2" type="ORF">TS85_23340</name>
</gene>
<evidence type="ECO:0000256" key="1">
    <source>
        <dbReference type="SAM" id="SignalP"/>
    </source>
</evidence>
<dbReference type="OrthoDB" id="7554564at2"/>
<reference evidence="2 3" key="2">
    <citation type="submission" date="2015-02" db="EMBL/GenBank/DDBJ databases">
        <title>The complete genome of Sphingomonas hengshuiensis sp. WHSC-8 isolated from soil of Hengshui Lake.</title>
        <authorList>
            <person name="Wei S."/>
            <person name="Guo J."/>
            <person name="Su C."/>
            <person name="Wu R."/>
            <person name="Zhang Z."/>
            <person name="Liang K."/>
            <person name="Li H."/>
            <person name="Wang T."/>
            <person name="Liu H."/>
            <person name="Zhang C."/>
            <person name="Li Z."/>
            <person name="Wang Q."/>
            <person name="Meng J."/>
        </authorList>
    </citation>
    <scope>NUCLEOTIDE SEQUENCE [LARGE SCALE GENOMIC DNA]</scope>
    <source>
        <strain evidence="2 3">WHSC-8</strain>
    </source>
</reference>
<evidence type="ECO:0008006" key="4">
    <source>
        <dbReference type="Google" id="ProtNLM"/>
    </source>
</evidence>
<sequence>MRRILLVAAAALPLGGCQSAAEKQAAETGEIHATDVDSAQVTRLMKAAREKTALKPGLWRLQIAIQSAELGDVSPDVRAAQDEAIRKQARDTTACRTEKELKPLDLEQLEKAAGTCRFARYELAGGRIDADITCKKEGAPATHIRAAGTSSPTGFDILLSQQNGLKGQPGYLAFKVQATGKRLGECAAAG</sequence>
<dbReference type="AlphaFoldDB" id="A0A7U5BF33"/>
<dbReference type="InterPro" id="IPR022061">
    <property type="entry name" value="DUF3617"/>
</dbReference>
<name>A0A7U5BF33_9SPHN</name>
<evidence type="ECO:0000313" key="2">
    <source>
        <dbReference type="EMBL" id="AJP74096.1"/>
    </source>
</evidence>
<keyword evidence="3" id="KW-1185">Reference proteome</keyword>
<reference evidence="2 3" key="1">
    <citation type="journal article" date="2015" name="Int. J. Syst. Evol. Microbiol.">
        <title>Sphingomonas hengshuiensis sp. nov., isolated from lake wetland.</title>
        <authorList>
            <person name="Wei S."/>
            <person name="Wang T."/>
            <person name="Liu H."/>
            <person name="Zhang C."/>
            <person name="Guo J."/>
            <person name="Wang Q."/>
            <person name="Liang K."/>
            <person name="Zhang Z."/>
        </authorList>
    </citation>
    <scope>NUCLEOTIDE SEQUENCE [LARGE SCALE GENOMIC DNA]</scope>
    <source>
        <strain evidence="2 3">WHSC-8</strain>
    </source>
</reference>
<organism evidence="2 3">
    <name type="scientific">Sphingomonas hengshuiensis</name>
    <dbReference type="NCBI Taxonomy" id="1609977"/>
    <lineage>
        <taxon>Bacteria</taxon>
        <taxon>Pseudomonadati</taxon>
        <taxon>Pseudomonadota</taxon>
        <taxon>Alphaproteobacteria</taxon>
        <taxon>Sphingomonadales</taxon>
        <taxon>Sphingomonadaceae</taxon>
        <taxon>Sphingomonas</taxon>
    </lineage>
</organism>
<feature type="chain" id="PRO_5030810523" description="DUF3617 domain-containing protein" evidence="1">
    <location>
        <begin position="21"/>
        <end position="190"/>
    </location>
</feature>
<dbReference type="Proteomes" id="UP000032300">
    <property type="component" value="Chromosome"/>
</dbReference>
<dbReference type="EMBL" id="CP010836">
    <property type="protein sequence ID" value="AJP74096.1"/>
    <property type="molecule type" value="Genomic_DNA"/>
</dbReference>
<proteinExistence type="predicted"/>
<feature type="signal peptide" evidence="1">
    <location>
        <begin position="1"/>
        <end position="20"/>
    </location>
</feature>
<dbReference type="KEGG" id="sphi:TS85_23340"/>
<dbReference type="Pfam" id="PF12276">
    <property type="entry name" value="DUF3617"/>
    <property type="match status" value="1"/>
</dbReference>
<keyword evidence="1" id="KW-0732">Signal</keyword>
<protein>
    <recommendedName>
        <fullName evidence="4">DUF3617 domain-containing protein</fullName>
    </recommendedName>
</protein>
<dbReference type="RefSeq" id="WP_044335470.1">
    <property type="nucleotide sequence ID" value="NZ_CP010836.1"/>
</dbReference>